<dbReference type="InterPro" id="IPR036390">
    <property type="entry name" value="WH_DNA-bd_sf"/>
</dbReference>
<dbReference type="InterPro" id="IPR036388">
    <property type="entry name" value="WH-like_DNA-bd_sf"/>
</dbReference>
<keyword evidence="1" id="KW-0805">Transcription regulation</keyword>
<dbReference type="Pfam" id="PF00392">
    <property type="entry name" value="GntR"/>
    <property type="match status" value="1"/>
</dbReference>
<name>A0ABT6L0Q5_9MYCO</name>
<accession>A0ABT6L0Q5</accession>
<dbReference type="PANTHER" id="PTHR43537">
    <property type="entry name" value="TRANSCRIPTIONAL REGULATOR, GNTR FAMILY"/>
    <property type="match status" value="1"/>
</dbReference>
<reference evidence="5 6" key="1">
    <citation type="submission" date="2023-04" db="EMBL/GenBank/DDBJ databases">
        <title>Forest soil microbial communities from Buena Vista Peninsula, Colon Province, Panama.</title>
        <authorList>
            <person name="Bouskill N."/>
        </authorList>
    </citation>
    <scope>NUCLEOTIDE SEQUENCE [LARGE SCALE GENOMIC DNA]</scope>
    <source>
        <strain evidence="5 6">AC80</strain>
    </source>
</reference>
<feature type="domain" description="HTH gntR-type" evidence="4">
    <location>
        <begin position="49"/>
        <end position="116"/>
    </location>
</feature>
<comment type="caution">
    <text evidence="5">The sequence shown here is derived from an EMBL/GenBank/DDBJ whole genome shotgun (WGS) entry which is preliminary data.</text>
</comment>
<evidence type="ECO:0000256" key="1">
    <source>
        <dbReference type="ARBA" id="ARBA00023015"/>
    </source>
</evidence>
<protein>
    <submittedName>
        <fullName evidence="5">DNA-binding GntR family transcriptional regulator</fullName>
    </submittedName>
</protein>
<sequence>MPLAGRPPNQSSELIRIRSDHLSERTRETLAPYQFQMGIKARVPKKYGVKEKDQVVTHIINLVMTGKLRTGDRIDRNEIVRDLGLSRVPIQEAVVQLEHDGILSTRYHRGAFVSRFDEATIAEHHELYGILNGIASARCATNPTPRILAHLDDCLRTMRTAKDTKSFQEGCWVYRDAVNEEYAGPRLLATIRAGKSFAPTEFWISYPKAKADFLPSYEDETAAIQARDPEGARKACIDRAELMGQIMIGELTRRGVLGHLRSP</sequence>
<dbReference type="InterPro" id="IPR000524">
    <property type="entry name" value="Tscrpt_reg_HTH_GntR"/>
</dbReference>
<evidence type="ECO:0000313" key="5">
    <source>
        <dbReference type="EMBL" id="MDH6195605.1"/>
    </source>
</evidence>
<gene>
    <name evidence="5" type="ORF">M2272_002245</name>
</gene>
<dbReference type="CDD" id="cd07377">
    <property type="entry name" value="WHTH_GntR"/>
    <property type="match status" value="1"/>
</dbReference>
<dbReference type="GO" id="GO:0003677">
    <property type="term" value="F:DNA binding"/>
    <property type="evidence" value="ECO:0007669"/>
    <property type="project" value="UniProtKB-KW"/>
</dbReference>
<organism evidence="5 6">
    <name type="scientific">Mycolicibacterium frederiksbergense</name>
    <dbReference type="NCBI Taxonomy" id="117567"/>
    <lineage>
        <taxon>Bacteria</taxon>
        <taxon>Bacillati</taxon>
        <taxon>Actinomycetota</taxon>
        <taxon>Actinomycetes</taxon>
        <taxon>Mycobacteriales</taxon>
        <taxon>Mycobacteriaceae</taxon>
        <taxon>Mycolicibacterium</taxon>
    </lineage>
</organism>
<dbReference type="PROSITE" id="PS50949">
    <property type="entry name" value="HTH_GNTR"/>
    <property type="match status" value="1"/>
</dbReference>
<evidence type="ECO:0000259" key="4">
    <source>
        <dbReference type="PROSITE" id="PS50949"/>
    </source>
</evidence>
<keyword evidence="2 5" id="KW-0238">DNA-binding</keyword>
<dbReference type="SMART" id="SM00345">
    <property type="entry name" value="HTH_GNTR"/>
    <property type="match status" value="1"/>
</dbReference>
<keyword evidence="6" id="KW-1185">Reference proteome</keyword>
<keyword evidence="3" id="KW-0804">Transcription</keyword>
<evidence type="ECO:0000313" key="6">
    <source>
        <dbReference type="Proteomes" id="UP001160130"/>
    </source>
</evidence>
<dbReference type="Proteomes" id="UP001160130">
    <property type="component" value="Unassembled WGS sequence"/>
</dbReference>
<evidence type="ECO:0000256" key="2">
    <source>
        <dbReference type="ARBA" id="ARBA00023125"/>
    </source>
</evidence>
<dbReference type="PANTHER" id="PTHR43537:SF45">
    <property type="entry name" value="GNTR FAMILY REGULATORY PROTEIN"/>
    <property type="match status" value="1"/>
</dbReference>
<proteinExistence type="predicted"/>
<dbReference type="Gene3D" id="1.10.10.10">
    <property type="entry name" value="Winged helix-like DNA-binding domain superfamily/Winged helix DNA-binding domain"/>
    <property type="match status" value="1"/>
</dbReference>
<dbReference type="SUPFAM" id="SSF46785">
    <property type="entry name" value="Winged helix' DNA-binding domain"/>
    <property type="match status" value="1"/>
</dbReference>
<dbReference type="EMBL" id="JARXVE010000003">
    <property type="protein sequence ID" value="MDH6195605.1"/>
    <property type="molecule type" value="Genomic_DNA"/>
</dbReference>
<evidence type="ECO:0000256" key="3">
    <source>
        <dbReference type="ARBA" id="ARBA00023163"/>
    </source>
</evidence>